<evidence type="ECO:0000313" key="8">
    <source>
        <dbReference type="Proteomes" id="UP000215374"/>
    </source>
</evidence>
<dbReference type="PANTHER" id="PTHR39087">
    <property type="entry name" value="UPF0104 MEMBRANE PROTEIN MJ1595"/>
    <property type="match status" value="1"/>
</dbReference>
<evidence type="ECO:0000256" key="1">
    <source>
        <dbReference type="ARBA" id="ARBA00004651"/>
    </source>
</evidence>
<reference evidence="7 8" key="1">
    <citation type="submission" date="2017-06" db="EMBL/GenBank/DDBJ databases">
        <authorList>
            <consortium name="Pathogen Informatics"/>
        </authorList>
    </citation>
    <scope>NUCLEOTIDE SEQUENCE [LARGE SCALE GENOMIC DNA]</scope>
    <source>
        <strain evidence="7 8">NCTC13015</strain>
    </source>
</reference>
<keyword evidence="2" id="KW-1003">Cell membrane</keyword>
<feature type="transmembrane region" description="Helical" evidence="6">
    <location>
        <begin position="214"/>
        <end position="240"/>
    </location>
</feature>
<dbReference type="EMBL" id="LT906467">
    <property type="protein sequence ID" value="SNV84942.1"/>
    <property type="molecule type" value="Genomic_DNA"/>
</dbReference>
<keyword evidence="5 6" id="KW-0472">Membrane</keyword>
<accession>A0A240ANF9</accession>
<sequence>MNSNTARWVRWLSPVALLAVLAVAFRSELGFLTEAFAALRRAVATAPGPLVSAVIGAFGAIFAMAAVMKILLNVDAPRTDMRRTVALTLGSNAWSTSVPGGPALSAWLTYRVQRSWGASTGLCGWFFVISGALSTVWMMLIGLVAVVFLGASLSVTTLVSTLTLTLAVVAGMFWATRNPDILTRWARYLPTSVRNRVTNVIQQVSQIRMSAGQFVTAACFSLCNRLLDLIVLFFCVWAVLGTPPGMQPGLNEASLMGVTLAFIMTKLAGAAQVTPGGVGTVEAAAAASLVAAGMTLIDATAATLIYRIISFALITAIGWVVHVVCYAGRGYMLGAPSRSGVGSGSDEQ</sequence>
<feature type="transmembrane region" description="Helical" evidence="6">
    <location>
        <begin position="122"/>
        <end position="149"/>
    </location>
</feature>
<dbReference type="GO" id="GO:0005886">
    <property type="term" value="C:plasma membrane"/>
    <property type="evidence" value="ECO:0007669"/>
    <property type="project" value="UniProtKB-SubCell"/>
</dbReference>
<comment type="subcellular location">
    <subcellularLocation>
        <location evidence="1">Cell membrane</location>
        <topology evidence="1">Multi-pass membrane protein</topology>
    </subcellularLocation>
</comment>
<protein>
    <submittedName>
        <fullName evidence="7">Predicted integral membrane protein</fullName>
    </submittedName>
</protein>
<dbReference type="RefSeq" id="WP_038592814.1">
    <property type="nucleotide sequence ID" value="NZ_CP009211.1"/>
</dbReference>
<keyword evidence="3 6" id="KW-0812">Transmembrane</keyword>
<feature type="transmembrane region" description="Helical" evidence="6">
    <location>
        <begin position="304"/>
        <end position="328"/>
    </location>
</feature>
<proteinExistence type="predicted"/>
<evidence type="ECO:0000256" key="4">
    <source>
        <dbReference type="ARBA" id="ARBA00022989"/>
    </source>
</evidence>
<evidence type="ECO:0000256" key="3">
    <source>
        <dbReference type="ARBA" id="ARBA00022692"/>
    </source>
</evidence>
<organism evidence="7 8">
    <name type="scientific">Corynebacterium imitans</name>
    <dbReference type="NCBI Taxonomy" id="156978"/>
    <lineage>
        <taxon>Bacteria</taxon>
        <taxon>Bacillati</taxon>
        <taxon>Actinomycetota</taxon>
        <taxon>Actinomycetes</taxon>
        <taxon>Mycobacteriales</taxon>
        <taxon>Corynebacteriaceae</taxon>
        <taxon>Corynebacterium</taxon>
    </lineage>
</organism>
<dbReference type="Pfam" id="PF03706">
    <property type="entry name" value="LPG_synthase_TM"/>
    <property type="match status" value="1"/>
</dbReference>
<gene>
    <name evidence="7" type="ORF">SAMEA4535761_02243</name>
</gene>
<dbReference type="PANTHER" id="PTHR39087:SF2">
    <property type="entry name" value="UPF0104 MEMBRANE PROTEIN MJ1595"/>
    <property type="match status" value="1"/>
</dbReference>
<feature type="transmembrane region" description="Helical" evidence="6">
    <location>
        <begin position="155"/>
        <end position="175"/>
    </location>
</feature>
<evidence type="ECO:0000256" key="2">
    <source>
        <dbReference type="ARBA" id="ARBA00022475"/>
    </source>
</evidence>
<dbReference type="AlphaFoldDB" id="A0A240ANF9"/>
<name>A0A240ANF9_9CORY</name>
<evidence type="ECO:0000256" key="5">
    <source>
        <dbReference type="ARBA" id="ARBA00023136"/>
    </source>
</evidence>
<feature type="transmembrane region" description="Helical" evidence="6">
    <location>
        <begin position="50"/>
        <end position="72"/>
    </location>
</feature>
<dbReference type="Proteomes" id="UP000215374">
    <property type="component" value="Chromosome 1"/>
</dbReference>
<dbReference type="InterPro" id="IPR022791">
    <property type="entry name" value="L-PG_synthase/AglD"/>
</dbReference>
<evidence type="ECO:0000313" key="7">
    <source>
        <dbReference type="EMBL" id="SNV84942.1"/>
    </source>
</evidence>
<keyword evidence="4 6" id="KW-1133">Transmembrane helix</keyword>
<evidence type="ECO:0000256" key="6">
    <source>
        <dbReference type="SAM" id="Phobius"/>
    </source>
</evidence>
<dbReference type="OrthoDB" id="4481258at2"/>